<evidence type="ECO:0000313" key="2">
    <source>
        <dbReference type="Proteomes" id="UP000007813"/>
    </source>
</evidence>
<gene>
    <name evidence="1" type="ORF">HSB1_29730</name>
</gene>
<dbReference type="EMBL" id="ALJD01000008">
    <property type="protein sequence ID" value="EJN58495.1"/>
    <property type="molecule type" value="Genomic_DNA"/>
</dbReference>
<proteinExistence type="predicted"/>
<dbReference type="Proteomes" id="UP000007813">
    <property type="component" value="Unassembled WGS sequence"/>
</dbReference>
<reference evidence="1 2" key="1">
    <citation type="journal article" date="2012" name="J. Bacteriol.">
        <title>Draft Genome Sequence of the Extremely Halophilic Archaeon Halogranum salarium B-1T.</title>
        <authorList>
            <person name="Kim K.K."/>
            <person name="Lee K.C."/>
            <person name="Lee J.S."/>
        </authorList>
    </citation>
    <scope>NUCLEOTIDE SEQUENCE [LARGE SCALE GENOMIC DNA]</scope>
    <source>
        <strain evidence="1 2">B-1</strain>
    </source>
</reference>
<dbReference type="InterPro" id="IPR058277">
    <property type="entry name" value="DUF7971"/>
</dbReference>
<accession>J2ZCU6</accession>
<dbReference type="PATRIC" id="fig|1210908.3.peg.2851"/>
<protein>
    <submittedName>
        <fullName evidence="1">Uncharacterized protein</fullName>
    </submittedName>
</protein>
<sequence length="171" mass="19134">MVADGSERLNCGERTLELLRCLHTVSRDVASHGFLLGRTNLADMDDISLGVPRPILDSLPEGSEATEQDMMRAVEGIEASLNRAIEQADDDGEAVGAVADALEHLESNFETYDEFVPELRAWGQSPIYAIAWRNLYADLVAQLYEVDWLADRLDRERNARLVEDGIRFGKR</sequence>
<evidence type="ECO:0000313" key="1">
    <source>
        <dbReference type="EMBL" id="EJN58495.1"/>
    </source>
</evidence>
<dbReference type="Pfam" id="PF25926">
    <property type="entry name" value="DUF7971"/>
    <property type="match status" value="1"/>
</dbReference>
<comment type="caution">
    <text evidence="1">The sequence shown here is derived from an EMBL/GenBank/DDBJ whole genome shotgun (WGS) entry which is preliminary data.</text>
</comment>
<name>J2ZCU6_9EURY</name>
<organism evidence="1 2">
    <name type="scientific">Halogranum salarium B-1</name>
    <dbReference type="NCBI Taxonomy" id="1210908"/>
    <lineage>
        <taxon>Archaea</taxon>
        <taxon>Methanobacteriati</taxon>
        <taxon>Methanobacteriota</taxon>
        <taxon>Stenosarchaea group</taxon>
        <taxon>Halobacteria</taxon>
        <taxon>Halobacteriales</taxon>
        <taxon>Haloferacaceae</taxon>
    </lineage>
</organism>
<dbReference type="AlphaFoldDB" id="J2ZCU6"/>
<dbReference type="eggNOG" id="arCOG06307">
    <property type="taxonomic scope" value="Archaea"/>
</dbReference>